<dbReference type="EMBL" id="MSZS01000017">
    <property type="protein sequence ID" value="PKX88345.1"/>
    <property type="molecule type" value="Genomic_DNA"/>
</dbReference>
<keyword evidence="1" id="KW-1133">Transmembrane helix</keyword>
<gene>
    <name evidence="2" type="ORF">P174DRAFT_74690</name>
</gene>
<keyword evidence="3" id="KW-1185">Reference proteome</keyword>
<keyword evidence="1" id="KW-0472">Membrane</keyword>
<dbReference type="Proteomes" id="UP000234474">
    <property type="component" value="Unassembled WGS sequence"/>
</dbReference>
<dbReference type="RefSeq" id="XP_024676940.1">
    <property type="nucleotide sequence ID" value="XM_024832445.1"/>
</dbReference>
<protein>
    <submittedName>
        <fullName evidence="2">Uncharacterized protein</fullName>
    </submittedName>
</protein>
<feature type="transmembrane region" description="Helical" evidence="1">
    <location>
        <begin position="20"/>
        <end position="40"/>
    </location>
</feature>
<reference evidence="3" key="1">
    <citation type="journal article" date="2018" name="Proc. Natl. Acad. Sci. U.S.A.">
        <title>Linking secondary metabolites to gene clusters through genome sequencing of six diverse Aspergillus species.</title>
        <authorList>
            <person name="Kaerboelling I."/>
            <person name="Vesth T.C."/>
            <person name="Frisvad J.C."/>
            <person name="Nybo J.L."/>
            <person name="Theobald S."/>
            <person name="Kuo A."/>
            <person name="Bowyer P."/>
            <person name="Matsuda Y."/>
            <person name="Mondo S."/>
            <person name="Lyhne E.K."/>
            <person name="Kogle M.E."/>
            <person name="Clum A."/>
            <person name="Lipzen A."/>
            <person name="Salamov A."/>
            <person name="Ngan C.Y."/>
            <person name="Daum C."/>
            <person name="Chiniquy J."/>
            <person name="Barry K."/>
            <person name="LaButti K."/>
            <person name="Haridas S."/>
            <person name="Simmons B.A."/>
            <person name="Magnuson J.K."/>
            <person name="Mortensen U.H."/>
            <person name="Larsen T.O."/>
            <person name="Grigoriev I.V."/>
            <person name="Baker S.E."/>
            <person name="Andersen M.R."/>
        </authorList>
    </citation>
    <scope>NUCLEOTIDE SEQUENCE [LARGE SCALE GENOMIC DNA]</scope>
    <source>
        <strain evidence="3">IBT 16806</strain>
    </source>
</reference>
<organism evidence="2 3">
    <name type="scientific">Aspergillus novofumigatus (strain IBT 16806)</name>
    <dbReference type="NCBI Taxonomy" id="1392255"/>
    <lineage>
        <taxon>Eukaryota</taxon>
        <taxon>Fungi</taxon>
        <taxon>Dikarya</taxon>
        <taxon>Ascomycota</taxon>
        <taxon>Pezizomycotina</taxon>
        <taxon>Eurotiomycetes</taxon>
        <taxon>Eurotiomycetidae</taxon>
        <taxon>Eurotiales</taxon>
        <taxon>Aspergillaceae</taxon>
        <taxon>Aspergillus</taxon>
        <taxon>Aspergillus subgen. Fumigati</taxon>
    </lineage>
</organism>
<comment type="caution">
    <text evidence="2">The sequence shown here is derived from an EMBL/GenBank/DDBJ whole genome shotgun (WGS) entry which is preliminary data.</text>
</comment>
<dbReference type="VEuPathDB" id="FungiDB:P174DRAFT_74690"/>
<evidence type="ECO:0000256" key="1">
    <source>
        <dbReference type="SAM" id="Phobius"/>
    </source>
</evidence>
<dbReference type="GeneID" id="36539782"/>
<keyword evidence="1" id="KW-0812">Transmembrane</keyword>
<accession>A0A2I1BSH5</accession>
<sequence length="99" mass="10764">MQMLPYDSQLLPSLANSRKTVIVPFTAIVLIFFSVSKNAASSVLEAPGCRRSKVQVTYSSPSAPLLTRLVIVILPGWTKITQEGSFAVPVSRTLRLSSQ</sequence>
<evidence type="ECO:0000313" key="2">
    <source>
        <dbReference type="EMBL" id="PKX88345.1"/>
    </source>
</evidence>
<evidence type="ECO:0000313" key="3">
    <source>
        <dbReference type="Proteomes" id="UP000234474"/>
    </source>
</evidence>
<dbReference type="AlphaFoldDB" id="A0A2I1BSH5"/>
<name>A0A2I1BSH5_ASPN1</name>
<proteinExistence type="predicted"/>